<evidence type="ECO:0000256" key="9">
    <source>
        <dbReference type="RuleBase" id="RU003357"/>
    </source>
</evidence>
<evidence type="ECO:0000256" key="8">
    <source>
        <dbReference type="PROSITE-ProRule" id="PRU01360"/>
    </source>
</evidence>
<keyword evidence="3 8" id="KW-1134">Transmembrane beta strand</keyword>
<proteinExistence type="inferred from homology"/>
<keyword evidence="2 8" id="KW-0813">Transport</keyword>
<dbReference type="InterPro" id="IPR000531">
    <property type="entry name" value="Beta-barrel_TonB"/>
</dbReference>
<keyword evidence="13" id="KW-1185">Reference proteome</keyword>
<dbReference type="SUPFAM" id="SSF56935">
    <property type="entry name" value="Porins"/>
    <property type="match status" value="1"/>
</dbReference>
<accession>A0A411PN08</accession>
<dbReference type="GO" id="GO:0044718">
    <property type="term" value="P:siderophore transmembrane transport"/>
    <property type="evidence" value="ECO:0007669"/>
    <property type="project" value="TreeGrafter"/>
</dbReference>
<keyword evidence="6 8" id="KW-0472">Membrane</keyword>
<gene>
    <name evidence="12" type="ORF">EXU30_15045</name>
</gene>
<dbReference type="Gene3D" id="2.40.170.20">
    <property type="entry name" value="TonB-dependent receptor, beta-barrel domain"/>
    <property type="match status" value="1"/>
</dbReference>
<evidence type="ECO:0000313" key="12">
    <source>
        <dbReference type="EMBL" id="QBF84930.1"/>
    </source>
</evidence>
<name>A0A411PN08_9GAMM</name>
<dbReference type="Pfam" id="PF00593">
    <property type="entry name" value="TonB_dep_Rec_b-barrel"/>
    <property type="match status" value="1"/>
</dbReference>
<evidence type="ECO:0000256" key="1">
    <source>
        <dbReference type="ARBA" id="ARBA00004571"/>
    </source>
</evidence>
<evidence type="ECO:0000256" key="6">
    <source>
        <dbReference type="ARBA" id="ARBA00023136"/>
    </source>
</evidence>
<evidence type="ECO:0000256" key="5">
    <source>
        <dbReference type="ARBA" id="ARBA00023077"/>
    </source>
</evidence>
<dbReference type="InterPro" id="IPR037066">
    <property type="entry name" value="Plug_dom_sf"/>
</dbReference>
<keyword evidence="5 9" id="KW-0798">TonB box</keyword>
<comment type="similarity">
    <text evidence="8 9">Belongs to the TonB-dependent receptor family.</text>
</comment>
<evidence type="ECO:0000256" key="7">
    <source>
        <dbReference type="ARBA" id="ARBA00023237"/>
    </source>
</evidence>
<dbReference type="PANTHER" id="PTHR30069">
    <property type="entry name" value="TONB-DEPENDENT OUTER MEMBRANE RECEPTOR"/>
    <property type="match status" value="1"/>
</dbReference>
<evidence type="ECO:0000313" key="13">
    <source>
        <dbReference type="Proteomes" id="UP000291106"/>
    </source>
</evidence>
<dbReference type="GO" id="GO:0009279">
    <property type="term" value="C:cell outer membrane"/>
    <property type="evidence" value="ECO:0007669"/>
    <property type="project" value="UniProtKB-SubCell"/>
</dbReference>
<evidence type="ECO:0000256" key="3">
    <source>
        <dbReference type="ARBA" id="ARBA00022452"/>
    </source>
</evidence>
<dbReference type="KEGG" id="smai:EXU30_15045"/>
<protein>
    <submittedName>
        <fullName evidence="12">TonB-dependent receptor</fullName>
    </submittedName>
</protein>
<keyword evidence="12" id="KW-0675">Receptor</keyword>
<dbReference type="InterPro" id="IPR039426">
    <property type="entry name" value="TonB-dep_rcpt-like"/>
</dbReference>
<dbReference type="PANTHER" id="PTHR30069:SF27">
    <property type="entry name" value="BLL4766 PROTEIN"/>
    <property type="match status" value="1"/>
</dbReference>
<dbReference type="GO" id="GO:0015344">
    <property type="term" value="F:siderophore uptake transmembrane transporter activity"/>
    <property type="evidence" value="ECO:0007669"/>
    <property type="project" value="TreeGrafter"/>
</dbReference>
<keyword evidence="4 8" id="KW-0812">Transmembrane</keyword>
<evidence type="ECO:0000259" key="11">
    <source>
        <dbReference type="Pfam" id="PF07715"/>
    </source>
</evidence>
<dbReference type="PROSITE" id="PS52016">
    <property type="entry name" value="TONB_DEPENDENT_REC_3"/>
    <property type="match status" value="1"/>
</dbReference>
<keyword evidence="7 8" id="KW-0998">Cell outer membrane</keyword>
<dbReference type="Proteomes" id="UP000291106">
    <property type="component" value="Chromosome"/>
</dbReference>
<dbReference type="InterPro" id="IPR036942">
    <property type="entry name" value="Beta-barrel_TonB_sf"/>
</dbReference>
<dbReference type="InterPro" id="IPR012910">
    <property type="entry name" value="Plug_dom"/>
</dbReference>
<evidence type="ECO:0000259" key="10">
    <source>
        <dbReference type="Pfam" id="PF00593"/>
    </source>
</evidence>
<feature type="domain" description="TonB-dependent receptor-like beta-barrel" evidence="10">
    <location>
        <begin position="147"/>
        <end position="620"/>
    </location>
</feature>
<dbReference type="AlphaFoldDB" id="A0A411PN08"/>
<reference evidence="12 13" key="1">
    <citation type="submission" date="2019-02" db="EMBL/GenBank/DDBJ databases">
        <title>Shewanella sp. D4-2 isolated from Dokdo Island.</title>
        <authorList>
            <person name="Baek K."/>
        </authorList>
    </citation>
    <scope>NUCLEOTIDE SEQUENCE [LARGE SCALE GENOMIC DNA]</scope>
    <source>
        <strain evidence="12 13">D4-2</strain>
    </source>
</reference>
<evidence type="ECO:0000256" key="4">
    <source>
        <dbReference type="ARBA" id="ARBA00022692"/>
    </source>
</evidence>
<dbReference type="Gene3D" id="2.170.130.10">
    <property type="entry name" value="TonB-dependent receptor, plug domain"/>
    <property type="match status" value="1"/>
</dbReference>
<organism evidence="12 13">
    <name type="scientific">Shewanella maritima</name>
    <dbReference type="NCBI Taxonomy" id="2520507"/>
    <lineage>
        <taxon>Bacteria</taxon>
        <taxon>Pseudomonadati</taxon>
        <taxon>Pseudomonadota</taxon>
        <taxon>Gammaproteobacteria</taxon>
        <taxon>Alteromonadales</taxon>
        <taxon>Shewanellaceae</taxon>
        <taxon>Shewanella</taxon>
    </lineage>
</organism>
<feature type="domain" description="TonB-dependent receptor plug" evidence="11">
    <location>
        <begin position="18"/>
        <end position="126"/>
    </location>
</feature>
<dbReference type="EMBL" id="CP036200">
    <property type="protein sequence ID" value="QBF84930.1"/>
    <property type="molecule type" value="Genomic_DNA"/>
</dbReference>
<evidence type="ECO:0000256" key="2">
    <source>
        <dbReference type="ARBA" id="ARBA00022448"/>
    </source>
</evidence>
<dbReference type="Pfam" id="PF07715">
    <property type="entry name" value="Plug"/>
    <property type="match status" value="1"/>
</dbReference>
<sequence length="653" mass="74139">MSMDVQATSAMKRAETAFNTPASIYVLTNERIAHSGAQSVPEALKMVPGLVVRQLDNNQWAITSRGVASRFSSKMLVLIDGQNLYTPKFSAVYWETLNVPLYDIERIEVIRGQGGLLWGSNATNGVINIITKNSFDTRGIYADMATGSLTNYQTNFRYGGDIGSKASYRVYGQLRDGEPSSTALDLPPVDNIEQTSFGARFDVNINDSWSGFIQTDHTRSDYGQNYRGVIDETNLNTPLSGQFNRKDIRVMGRIENRISSQANQMLQLSWLEQTGSHIYLEEEFTSIDADYQLNFLYQDLRFDLGLIYRAIDVNFNDSPFIFSDTRLNTLHQYGGFVQAQYSIIPEQLKLIAGIRSEHNELTEWEHQPLVRMLWHPSPRHTYWASVSRSSRIPALIEYNDNYVINGTKVKSILPTETGIEFIDNYAVRTILNGNNQVDSEKSTSYELGYRYSDHKWQLDLSLYRTQSTDATVLTIEPDVHLFDSFFNHLNQGQLANALDALRSTSISLDMVSNAELNTYGGDIGVSWQVSDNFNTELGYSYNHFEYDLQANTFPAIGRNSTSKQTFFKADWRYVAGQNLFAVLRHEQSNAYNTDNYTALDVTWNWAISDYITFSLIGKNLIANTHLEFENTNETYTIPNYIDESITGKLAVDF</sequence>
<dbReference type="OrthoDB" id="9758929at2"/>
<comment type="subcellular location">
    <subcellularLocation>
        <location evidence="1 8">Cell outer membrane</location>
        <topology evidence="1 8">Multi-pass membrane protein</topology>
    </subcellularLocation>
</comment>